<dbReference type="InterPro" id="IPR031982">
    <property type="entry name" value="PilE-like"/>
</dbReference>
<dbReference type="SUPFAM" id="SSF54523">
    <property type="entry name" value="Pili subunits"/>
    <property type="match status" value="1"/>
</dbReference>
<gene>
    <name evidence="3" type="ORF">BTO08_01200</name>
</gene>
<sequence>MMTTQKGVTLIEMLIVVAIIGIVTAIAYPSYQSHVLKSHRNKAMADLVMIQLNIEENKTKGIAYPSSGSLSASICSQCDNSGERYNYTITSTSTNYSLTASKTSLQSADICSNLILKSNGETSTTTDQADCWK</sequence>
<dbReference type="InterPro" id="IPR000983">
    <property type="entry name" value="Bac_GSPG_pilin"/>
</dbReference>
<dbReference type="EMBL" id="MSCJ01000001">
    <property type="protein sequence ID" value="PQJ66139.1"/>
    <property type="molecule type" value="Genomic_DNA"/>
</dbReference>
<dbReference type="RefSeq" id="WP_105059568.1">
    <property type="nucleotide sequence ID" value="NZ_MSCJ01000001.1"/>
</dbReference>
<protein>
    <submittedName>
        <fullName evidence="3">Prepilin-type N-terminal cleavage/methylation domain-containing protein</fullName>
    </submittedName>
</protein>
<dbReference type="OrthoDB" id="5906095at2"/>
<evidence type="ECO:0000256" key="2">
    <source>
        <dbReference type="SAM" id="Phobius"/>
    </source>
</evidence>
<dbReference type="NCBIfam" id="TIGR02532">
    <property type="entry name" value="IV_pilin_GFxxxE"/>
    <property type="match status" value="1"/>
</dbReference>
<feature type="transmembrane region" description="Helical" evidence="2">
    <location>
        <begin position="7"/>
        <end position="28"/>
    </location>
</feature>
<accession>A0A2S7VVK6</accession>
<organism evidence="3 4">
    <name type="scientific">Photobacterium angustum</name>
    <dbReference type="NCBI Taxonomy" id="661"/>
    <lineage>
        <taxon>Bacteria</taxon>
        <taxon>Pseudomonadati</taxon>
        <taxon>Pseudomonadota</taxon>
        <taxon>Gammaproteobacteria</taxon>
        <taxon>Vibrionales</taxon>
        <taxon>Vibrionaceae</taxon>
        <taxon>Photobacterium</taxon>
    </lineage>
</organism>
<dbReference type="PANTHER" id="PTHR30093">
    <property type="entry name" value="GENERAL SECRETION PATHWAY PROTEIN G"/>
    <property type="match status" value="1"/>
</dbReference>
<dbReference type="PANTHER" id="PTHR30093:SF47">
    <property type="entry name" value="TYPE IV PILUS NON-CORE MINOR PILIN PILE"/>
    <property type="match status" value="1"/>
</dbReference>
<dbReference type="Pfam" id="PF07963">
    <property type="entry name" value="N_methyl"/>
    <property type="match status" value="1"/>
</dbReference>
<dbReference type="Proteomes" id="UP000238730">
    <property type="component" value="Unassembled WGS sequence"/>
</dbReference>
<comment type="caution">
    <text evidence="3">The sequence shown here is derived from an EMBL/GenBank/DDBJ whole genome shotgun (WGS) entry which is preliminary data.</text>
</comment>
<dbReference type="PROSITE" id="PS00409">
    <property type="entry name" value="PROKAR_NTER_METHYL"/>
    <property type="match status" value="1"/>
</dbReference>
<evidence type="ECO:0000256" key="1">
    <source>
        <dbReference type="ARBA" id="ARBA00022481"/>
    </source>
</evidence>
<proteinExistence type="predicted"/>
<keyword evidence="2" id="KW-0812">Transmembrane</keyword>
<dbReference type="GO" id="GO:0015628">
    <property type="term" value="P:protein secretion by the type II secretion system"/>
    <property type="evidence" value="ECO:0007669"/>
    <property type="project" value="InterPro"/>
</dbReference>
<evidence type="ECO:0000313" key="4">
    <source>
        <dbReference type="Proteomes" id="UP000238730"/>
    </source>
</evidence>
<dbReference type="AlphaFoldDB" id="A0A2S7VVK6"/>
<keyword evidence="1" id="KW-0488">Methylation</keyword>
<dbReference type="GO" id="GO:0015627">
    <property type="term" value="C:type II protein secretion system complex"/>
    <property type="evidence" value="ECO:0007669"/>
    <property type="project" value="InterPro"/>
</dbReference>
<dbReference type="PRINTS" id="PR00813">
    <property type="entry name" value="BCTERIALGSPG"/>
</dbReference>
<keyword evidence="2" id="KW-1133">Transmembrane helix</keyword>
<dbReference type="Pfam" id="PF16732">
    <property type="entry name" value="ComP_DUS"/>
    <property type="match status" value="1"/>
</dbReference>
<keyword evidence="2" id="KW-0472">Membrane</keyword>
<dbReference type="Gene3D" id="3.30.700.10">
    <property type="entry name" value="Glycoprotein, Type 4 Pilin"/>
    <property type="match status" value="1"/>
</dbReference>
<evidence type="ECO:0000313" key="3">
    <source>
        <dbReference type="EMBL" id="PQJ66139.1"/>
    </source>
</evidence>
<name>A0A2S7VVK6_PHOAN</name>
<dbReference type="GO" id="GO:0043683">
    <property type="term" value="P:type IV pilus assembly"/>
    <property type="evidence" value="ECO:0007669"/>
    <property type="project" value="InterPro"/>
</dbReference>
<dbReference type="InterPro" id="IPR012902">
    <property type="entry name" value="N_methyl_site"/>
</dbReference>
<dbReference type="InterPro" id="IPR045584">
    <property type="entry name" value="Pilin-like"/>
</dbReference>
<reference evidence="3 4" key="1">
    <citation type="submission" date="2016-12" db="EMBL/GenBank/DDBJ databases">
        <title>Diversity of luminous bacteria.</title>
        <authorList>
            <person name="Yoshizawa S."/>
            <person name="Kogure K."/>
        </authorList>
    </citation>
    <scope>NUCLEOTIDE SEQUENCE [LARGE SCALE GENOMIC DNA]</scope>
    <source>
        <strain evidence="3 4">LC1-200</strain>
    </source>
</reference>